<dbReference type="RefSeq" id="WP_072999319.1">
    <property type="nucleotide sequence ID" value="NZ_FRAM01000003.1"/>
</dbReference>
<gene>
    <name evidence="3" type="ORF">SAMN05444371_2910</name>
</gene>
<proteinExistence type="predicted"/>
<keyword evidence="4" id="KW-1185">Reference proteome</keyword>
<dbReference type="AlphaFoldDB" id="A0A1M6TJ49"/>
<dbReference type="PANTHER" id="PTHR47307:SF1">
    <property type="entry name" value="GLUTATHIONE-REGULATED POTASSIUM-EFFLUX SYSTEM ANCILLARY PROTEIN KEFG"/>
    <property type="match status" value="1"/>
</dbReference>
<reference evidence="4" key="1">
    <citation type="submission" date="2016-11" db="EMBL/GenBank/DDBJ databases">
        <authorList>
            <person name="Varghese N."/>
            <person name="Submissions S."/>
        </authorList>
    </citation>
    <scope>NUCLEOTIDE SEQUENCE [LARGE SCALE GENOMIC DNA]</scope>
    <source>
        <strain evidence="4">DSM 18016</strain>
    </source>
</reference>
<feature type="domain" description="Flavodoxin-like fold" evidence="2">
    <location>
        <begin position="3"/>
        <end position="172"/>
    </location>
</feature>
<dbReference type="OrthoDB" id="652200at2"/>
<dbReference type="Pfam" id="PF02525">
    <property type="entry name" value="Flavodoxin_2"/>
    <property type="match status" value="1"/>
</dbReference>
<dbReference type="Gene3D" id="3.40.50.360">
    <property type="match status" value="1"/>
</dbReference>
<organism evidence="3 4">
    <name type="scientific">Epilithonimonas mollis</name>
    <dbReference type="NCBI Taxonomy" id="216903"/>
    <lineage>
        <taxon>Bacteria</taxon>
        <taxon>Pseudomonadati</taxon>
        <taxon>Bacteroidota</taxon>
        <taxon>Flavobacteriia</taxon>
        <taxon>Flavobacteriales</taxon>
        <taxon>Weeksellaceae</taxon>
        <taxon>Chryseobacterium group</taxon>
        <taxon>Epilithonimonas</taxon>
    </lineage>
</organism>
<dbReference type="InterPro" id="IPR046980">
    <property type="entry name" value="KefG/KefF"/>
</dbReference>
<dbReference type="STRING" id="216903.SAMN05444371_2910"/>
<name>A0A1M6TJ49_9FLAO</name>
<evidence type="ECO:0000256" key="1">
    <source>
        <dbReference type="ARBA" id="ARBA00023002"/>
    </source>
</evidence>
<evidence type="ECO:0000259" key="2">
    <source>
        <dbReference type="Pfam" id="PF02525"/>
    </source>
</evidence>
<dbReference type="SUPFAM" id="SSF52218">
    <property type="entry name" value="Flavoproteins"/>
    <property type="match status" value="1"/>
</dbReference>
<dbReference type="GO" id="GO:0009055">
    <property type="term" value="F:electron transfer activity"/>
    <property type="evidence" value="ECO:0007669"/>
    <property type="project" value="TreeGrafter"/>
</dbReference>
<dbReference type="GO" id="GO:0010181">
    <property type="term" value="F:FMN binding"/>
    <property type="evidence" value="ECO:0007669"/>
    <property type="project" value="TreeGrafter"/>
</dbReference>
<evidence type="ECO:0000313" key="3">
    <source>
        <dbReference type="EMBL" id="SHK56919.1"/>
    </source>
</evidence>
<dbReference type="PANTHER" id="PTHR47307">
    <property type="entry name" value="GLUTATHIONE-REGULATED POTASSIUM-EFFLUX SYSTEM ANCILLARY PROTEIN KEFG"/>
    <property type="match status" value="1"/>
</dbReference>
<protein>
    <submittedName>
        <fullName evidence="3">Putative NADPH-quinone reductase (Modulator of drug activity B)</fullName>
    </submittedName>
</protein>
<dbReference type="InterPro" id="IPR029039">
    <property type="entry name" value="Flavoprotein-like_sf"/>
</dbReference>
<dbReference type="GO" id="GO:0003955">
    <property type="term" value="F:NAD(P)H dehydrogenase (quinone) activity"/>
    <property type="evidence" value="ECO:0007669"/>
    <property type="project" value="TreeGrafter"/>
</dbReference>
<dbReference type="EMBL" id="FRAM01000003">
    <property type="protein sequence ID" value="SHK56919.1"/>
    <property type="molecule type" value="Genomic_DNA"/>
</dbReference>
<dbReference type="InterPro" id="IPR003680">
    <property type="entry name" value="Flavodoxin_fold"/>
</dbReference>
<accession>A0A1M6TJ49</accession>
<dbReference type="Proteomes" id="UP000184498">
    <property type="component" value="Unassembled WGS sequence"/>
</dbReference>
<keyword evidence="1" id="KW-0560">Oxidoreductase</keyword>
<sequence length="188" mass="22185">MALIILAHPAYETSVANKTVIEELLKSNLDLEIRNIHEMYPDYKIDVKAEQETLLRHQTIIFQYPFYWYNMPAILKHWFDLVFEYQFAYGSDGDKLKGKNFVPSFTVGSSESSYNVLGFQHFRIYEFCKNLEQTALFSQMNYIDPIYFHGTSLAAGYSAEEIRKYAKRHAEKLLYRLLELENRNKNPL</sequence>
<evidence type="ECO:0000313" key="4">
    <source>
        <dbReference type="Proteomes" id="UP000184498"/>
    </source>
</evidence>